<evidence type="ECO:0000313" key="1">
    <source>
        <dbReference type="EMBL" id="KAG7314797.1"/>
    </source>
</evidence>
<evidence type="ECO:0000313" key="2">
    <source>
        <dbReference type="Proteomes" id="UP000824219"/>
    </source>
</evidence>
<protein>
    <submittedName>
        <fullName evidence="1">Uncharacterized protein</fullName>
    </submittedName>
</protein>
<reference evidence="1 2" key="1">
    <citation type="submission" date="2021-06" db="EMBL/GenBank/DDBJ databases">
        <title>Chromosome-level genome assembly of the red-tail catfish (Hemibagrus wyckioides).</title>
        <authorList>
            <person name="Shao F."/>
        </authorList>
    </citation>
    <scope>NUCLEOTIDE SEQUENCE [LARGE SCALE GENOMIC DNA]</scope>
    <source>
        <strain evidence="1">EC202008001</strain>
        <tissue evidence="1">Blood</tissue>
    </source>
</reference>
<dbReference type="AlphaFoldDB" id="A0A9D3S8P5"/>
<proteinExistence type="predicted"/>
<comment type="caution">
    <text evidence="1">The sequence shown here is derived from an EMBL/GenBank/DDBJ whole genome shotgun (WGS) entry which is preliminary data.</text>
</comment>
<keyword evidence="2" id="KW-1185">Reference proteome</keyword>
<dbReference type="EMBL" id="JAHKSW010000028">
    <property type="protein sequence ID" value="KAG7314797.1"/>
    <property type="molecule type" value="Genomic_DNA"/>
</dbReference>
<name>A0A9D3S8P5_9TELE</name>
<dbReference type="Proteomes" id="UP000824219">
    <property type="component" value="Linkage Group LG28"/>
</dbReference>
<gene>
    <name evidence="1" type="ORF">KOW79_022100</name>
</gene>
<sequence length="67" mass="7576">MRGLCAARKWNYASVTPAQKVIATHIRCAHLTEEEEKRNGAGLWPLTEVNNTLLKSLQMETQLQVII</sequence>
<accession>A0A9D3S8P5</accession>
<organism evidence="1 2">
    <name type="scientific">Hemibagrus wyckioides</name>
    <dbReference type="NCBI Taxonomy" id="337641"/>
    <lineage>
        <taxon>Eukaryota</taxon>
        <taxon>Metazoa</taxon>
        <taxon>Chordata</taxon>
        <taxon>Craniata</taxon>
        <taxon>Vertebrata</taxon>
        <taxon>Euteleostomi</taxon>
        <taxon>Actinopterygii</taxon>
        <taxon>Neopterygii</taxon>
        <taxon>Teleostei</taxon>
        <taxon>Ostariophysi</taxon>
        <taxon>Siluriformes</taxon>
        <taxon>Bagridae</taxon>
        <taxon>Hemibagrus</taxon>
    </lineage>
</organism>